<dbReference type="Proteomes" id="UP001558713">
    <property type="component" value="Unassembled WGS sequence"/>
</dbReference>
<dbReference type="InterPro" id="IPR016024">
    <property type="entry name" value="ARM-type_fold"/>
</dbReference>
<reference evidence="3 4" key="1">
    <citation type="submission" date="2024-04" db="EMBL/GenBank/DDBJ databases">
        <title>Genome assembly C_amara_ONT_v2.</title>
        <authorList>
            <person name="Yant L."/>
            <person name="Moore C."/>
            <person name="Slenker M."/>
        </authorList>
    </citation>
    <scope>NUCLEOTIDE SEQUENCE [LARGE SCALE GENOMIC DNA]</scope>
    <source>
        <tissue evidence="3">Leaf</tissue>
    </source>
</reference>
<dbReference type="InterPro" id="IPR038741">
    <property type="entry name" value="AP5B1"/>
</dbReference>
<dbReference type="Pfam" id="PF21588">
    <property type="entry name" value="AP5B1_middle"/>
    <property type="match status" value="1"/>
</dbReference>
<dbReference type="PANTHER" id="PTHR34033:SF1">
    <property type="entry name" value="AP-5 COMPLEX SUBUNIT BETA-1"/>
    <property type="match status" value="1"/>
</dbReference>
<dbReference type="SUPFAM" id="SSF48371">
    <property type="entry name" value="ARM repeat"/>
    <property type="match status" value="1"/>
</dbReference>
<sequence length="1122" mass="125708">MTTTTTPEKNPVRPLSVQDWDILIDDFRDAGAPRDWFTTVFPIDSLLDFALSSLLKKDFPTPVKLSILVFLDEFSEILFDKCDDDNIFDRFIDALRTIVQSPTDGSSGLKEQAMVSFTSVLVSIDSFSVGHVEAVVDLLLALVNRPNHGFDRQARAIACECLRQLEKAFPGLLSDVSGHLWSLCQAERTHAVQAYLLLFTTVVYNVVNQKLKVSLLSTSVPLVPFNAPNWMRDQSLIMSQGQGSGPDQKELRRTLAFMLESPYLFTSCAMMEFMGMVVPLASALELQASMLKVQFLGMIYSFDPMLCHVVLLMYSQFPDAFEGQEKEIMRRLMLFSKQTQIYLVFRLLALHWLMGLLNKLMLSGELEKRKSVLEMGQKFHPVVFDPLALKALKLDLLVQCSVSSNALSGSDNNKSAGELLQDCLVSVSDFKWLPPWSSETELAFRTLHKFLICASTHSDSDPSTTRSLMESSLFKNVQGLLVDMTLEFQILVPVIVAFIERLINCHKHQWLGERFLQTIDEKLLPKLKKNNLLTAYFPLFHRIAENDTIPPSRLIELLTKFVVSLVEKCGFDVGLKLWDQGTEVLGICRTLMSHHKSSRLFLGLSRLLSLTCLYFPDLEVRDNARIYLRMLVCIPGQRMKNILKPADAVSPSTHSSTFFSAQSPRFCHGPSKSQNLSSYIHLERVTPLLVKQSWSLSLPSLSIGTDGYSIMESKIQVDEVEPDGSKELQILPEARRIEPVKPTLRVMDSKIAEILERLRRYFSVIPDFRHMPGIKVRLTCTLRLDAEPYSSIWGGQTPNTDLEKVDSPPAIFATLLKFSSSAPYGSIPSCRIPFLLGEPQWNRNVPNEEVSLDIVLVENTPKEEQKDGLRGALVTVELEPREPTPGLVEVSMEANAETGQMIQGKLESVPVGIEDMFLKALAPPDEPEDTIPSYYSDLFNALWEVCGSSSSTAHETYALKGGKTAAAVSGTRSVKLLEAPAETVIQATELNLAPFVVAITGEQLVDIVRDGGIIENIVWKEDEEEGDHANADQSTSSSAGAKRLNRGPLRLTYIGYGDDQEVPMTRSRGKMGKIKMLMFLPPRYHLLFEMEVGEGSTLVHIRTDHWPCLAYVDDYLEALFLQ</sequence>
<comment type="caution">
    <text evidence="3">The sequence shown here is derived from an EMBL/GenBank/DDBJ whole genome shotgun (WGS) entry which is preliminary data.</text>
</comment>
<dbReference type="AlphaFoldDB" id="A0ABD0ZSU5"/>
<dbReference type="InterPro" id="IPR048979">
    <property type="entry name" value="AP5B1_middle"/>
</dbReference>
<name>A0ABD0ZSU5_CARAN</name>
<dbReference type="Pfam" id="PF21590">
    <property type="entry name" value="AP5B1_C"/>
    <property type="match status" value="1"/>
</dbReference>
<evidence type="ECO:0000313" key="4">
    <source>
        <dbReference type="Proteomes" id="UP001558713"/>
    </source>
</evidence>
<gene>
    <name evidence="3" type="ORF">V5N11_012348</name>
</gene>
<evidence type="ECO:0000259" key="2">
    <source>
        <dbReference type="Pfam" id="PF21590"/>
    </source>
</evidence>
<evidence type="ECO:0000259" key="1">
    <source>
        <dbReference type="Pfam" id="PF21588"/>
    </source>
</evidence>
<protein>
    <recommendedName>
        <fullName evidence="5">AP-5 complex subunit beta-1</fullName>
    </recommendedName>
</protein>
<dbReference type="EMBL" id="JBANAX010000686">
    <property type="protein sequence ID" value="KAL1197692.1"/>
    <property type="molecule type" value="Genomic_DNA"/>
</dbReference>
<accession>A0ABD0ZSU5</accession>
<dbReference type="PANTHER" id="PTHR34033">
    <property type="entry name" value="AP-5 COMPLEX SUBUNIT BETA-1"/>
    <property type="match status" value="1"/>
</dbReference>
<evidence type="ECO:0000313" key="3">
    <source>
        <dbReference type="EMBL" id="KAL1197692.1"/>
    </source>
</evidence>
<evidence type="ECO:0008006" key="5">
    <source>
        <dbReference type="Google" id="ProtNLM"/>
    </source>
</evidence>
<dbReference type="InterPro" id="IPR048981">
    <property type="entry name" value="AP5B1_C"/>
</dbReference>
<keyword evidence="4" id="KW-1185">Reference proteome</keyword>
<proteinExistence type="predicted"/>
<feature type="domain" description="AP5B1 C-terminal" evidence="2">
    <location>
        <begin position="1072"/>
        <end position="1118"/>
    </location>
</feature>
<organism evidence="3 4">
    <name type="scientific">Cardamine amara subsp. amara</name>
    <dbReference type="NCBI Taxonomy" id="228776"/>
    <lineage>
        <taxon>Eukaryota</taxon>
        <taxon>Viridiplantae</taxon>
        <taxon>Streptophyta</taxon>
        <taxon>Embryophyta</taxon>
        <taxon>Tracheophyta</taxon>
        <taxon>Spermatophyta</taxon>
        <taxon>Magnoliopsida</taxon>
        <taxon>eudicotyledons</taxon>
        <taxon>Gunneridae</taxon>
        <taxon>Pentapetalae</taxon>
        <taxon>rosids</taxon>
        <taxon>malvids</taxon>
        <taxon>Brassicales</taxon>
        <taxon>Brassicaceae</taxon>
        <taxon>Cardamineae</taxon>
        <taxon>Cardamine</taxon>
    </lineage>
</organism>
<feature type="domain" description="AP5B1 middle" evidence="1">
    <location>
        <begin position="247"/>
        <end position="634"/>
    </location>
</feature>